<dbReference type="PANTHER" id="PTHR10091">
    <property type="entry name" value="ALDOSE-1-EPIMERASE"/>
    <property type="match status" value="1"/>
</dbReference>
<dbReference type="NCBIfam" id="NF008277">
    <property type="entry name" value="PRK11055.1"/>
    <property type="match status" value="1"/>
</dbReference>
<gene>
    <name evidence="13" type="ORF">C41B8_18672</name>
</gene>
<dbReference type="InterPro" id="IPR008183">
    <property type="entry name" value="Aldose_1/G6P_1-epimerase"/>
</dbReference>
<dbReference type="EC" id="5.1.3.3" evidence="9"/>
<sequence length="359" mass="38778">MSDALPDRLAVTRDTFGTTPEGEQVDRYVLTNRRGMRVAILTHGARIQAIEVPDRNGHATDIVLGFDRLDEYLEAGTSYHGATIGRYGNRIAGGRFELDGRSFQLSTNEGENTLHGGERGFDRHVWAATPIDEPDTVGVELTHFSPSGDMGFPGNLAVTLRYTLDNANNLRLHYSAIADADTVINLTNHAFFNLAGAGAESIGDQIAMIHANHVTAVDDALIPTGELTPVADGPMDFNRPKPFGADIDDASLASIGGYDHNWVLASAGDVDRLAVRVIDPASGRALEMYTTEPGVQIYTSNGMDGSLKGKNGMAYDRHGAFTLETQHFPDAPNQPEFPGTALRAGEKYTQTTIYRFTPG</sequence>
<dbReference type="InterPro" id="IPR015443">
    <property type="entry name" value="Aldose_1-epimerase"/>
</dbReference>
<evidence type="ECO:0000256" key="11">
    <source>
        <dbReference type="PIRSR" id="PIRSR005096-2"/>
    </source>
</evidence>
<dbReference type="UniPathway" id="UPA00242"/>
<evidence type="ECO:0000256" key="3">
    <source>
        <dbReference type="ARBA" id="ARBA00006206"/>
    </source>
</evidence>
<comment type="subunit">
    <text evidence="4">Monomer.</text>
</comment>
<keyword evidence="14" id="KW-1185">Reference proteome</keyword>
<comment type="similarity">
    <text evidence="3 9">Belongs to the aldose epimerase family.</text>
</comment>
<dbReference type="PANTHER" id="PTHR10091:SF0">
    <property type="entry name" value="GALACTOSE MUTAROTASE"/>
    <property type="match status" value="1"/>
</dbReference>
<proteinExistence type="inferred from homology"/>
<feature type="active site" description="Proton acceptor" evidence="10">
    <location>
        <position position="324"/>
    </location>
</feature>
<feature type="binding site" evidence="12">
    <location>
        <begin position="89"/>
        <end position="90"/>
    </location>
    <ligand>
        <name>beta-D-galactose</name>
        <dbReference type="ChEBI" id="CHEBI:27667"/>
    </ligand>
</feature>
<evidence type="ECO:0000256" key="9">
    <source>
        <dbReference type="PIRNR" id="PIRNR005096"/>
    </source>
</evidence>
<dbReference type="GO" id="GO:0004034">
    <property type="term" value="F:aldose 1-epimerase activity"/>
    <property type="evidence" value="ECO:0007669"/>
    <property type="project" value="UniProtKB-EC"/>
</dbReference>
<keyword evidence="6" id="KW-0597">Phosphoprotein</keyword>
<evidence type="ECO:0000256" key="7">
    <source>
        <dbReference type="ARBA" id="ARBA00023235"/>
    </source>
</evidence>
<dbReference type="GO" id="GO:0005737">
    <property type="term" value="C:cytoplasm"/>
    <property type="evidence" value="ECO:0007669"/>
    <property type="project" value="UniProtKB-SubCell"/>
</dbReference>
<evidence type="ECO:0000256" key="2">
    <source>
        <dbReference type="ARBA" id="ARBA00005028"/>
    </source>
</evidence>
<dbReference type="InterPro" id="IPR014718">
    <property type="entry name" value="GH-type_carb-bd"/>
</dbReference>
<evidence type="ECO:0000256" key="6">
    <source>
        <dbReference type="ARBA" id="ARBA00022553"/>
    </source>
</evidence>
<dbReference type="STRING" id="1304275.C41B8_18672"/>
<comment type="caution">
    <text evidence="13">The sequence shown here is derived from an EMBL/GenBank/DDBJ whole genome shotgun (WGS) entry which is preliminary data.</text>
</comment>
<evidence type="ECO:0000256" key="5">
    <source>
        <dbReference type="ARBA" id="ARBA00022490"/>
    </source>
</evidence>
<comment type="subcellular location">
    <subcellularLocation>
        <location evidence="1">Cytoplasm</location>
    </subcellularLocation>
</comment>
<protein>
    <recommendedName>
        <fullName evidence="9">Aldose 1-epimerase</fullName>
        <ecNumber evidence="9">5.1.3.3</ecNumber>
    </recommendedName>
</protein>
<feature type="binding site" evidence="11">
    <location>
        <position position="259"/>
    </location>
    <ligand>
        <name>beta-D-galactose</name>
        <dbReference type="ChEBI" id="CHEBI:27667"/>
    </ligand>
</feature>
<dbReference type="GO" id="GO:0030246">
    <property type="term" value="F:carbohydrate binding"/>
    <property type="evidence" value="ECO:0007669"/>
    <property type="project" value="InterPro"/>
</dbReference>
<dbReference type="InterPro" id="IPR047215">
    <property type="entry name" value="Galactose_mutarotase-like"/>
</dbReference>
<keyword evidence="8 9" id="KW-0119">Carbohydrate metabolism</keyword>
<evidence type="ECO:0000256" key="12">
    <source>
        <dbReference type="PIRSR" id="PIRSR005096-3"/>
    </source>
</evidence>
<keyword evidence="7 9" id="KW-0413">Isomerase</keyword>
<dbReference type="InterPro" id="IPR011013">
    <property type="entry name" value="Gal_mutarotase_sf_dom"/>
</dbReference>
<dbReference type="FunFam" id="2.70.98.10:FF:000003">
    <property type="entry name" value="Aldose 1-epimerase"/>
    <property type="match status" value="1"/>
</dbReference>
<comment type="catalytic activity">
    <reaction evidence="9">
        <text>alpha-D-glucose = beta-D-glucose</text>
        <dbReference type="Rhea" id="RHEA:10264"/>
        <dbReference type="ChEBI" id="CHEBI:15903"/>
        <dbReference type="ChEBI" id="CHEBI:17925"/>
        <dbReference type="EC" id="5.1.3.3"/>
    </reaction>
</comment>
<dbReference type="eggNOG" id="COG2017">
    <property type="taxonomic scope" value="Bacteria"/>
</dbReference>
<dbReference type="GO" id="GO:0006006">
    <property type="term" value="P:glucose metabolic process"/>
    <property type="evidence" value="ECO:0007669"/>
    <property type="project" value="TreeGrafter"/>
</dbReference>
<evidence type="ECO:0000256" key="8">
    <source>
        <dbReference type="ARBA" id="ARBA00023277"/>
    </source>
</evidence>
<dbReference type="PATRIC" id="fig|1304275.5.peg.3811"/>
<dbReference type="PIRSF" id="PIRSF005096">
    <property type="entry name" value="GALM"/>
    <property type="match status" value="1"/>
</dbReference>
<accession>A0A084IG76</accession>
<comment type="pathway">
    <text evidence="2 9">Carbohydrate metabolism; hexose metabolism.</text>
</comment>
<dbReference type="Proteomes" id="UP000028302">
    <property type="component" value="Unassembled WGS sequence"/>
</dbReference>
<reference evidence="13 14" key="1">
    <citation type="submission" date="2013-03" db="EMBL/GenBank/DDBJ databases">
        <title>Salinisphaera hydrothermalis C41B8 Genome Sequencing.</title>
        <authorList>
            <person name="Li C."/>
            <person name="Lai Q."/>
            <person name="Shao Z."/>
        </authorList>
    </citation>
    <scope>NUCLEOTIDE SEQUENCE [LARGE SCALE GENOMIC DNA]</scope>
    <source>
        <strain evidence="13 14">C41B8</strain>
    </source>
</reference>
<evidence type="ECO:0000256" key="1">
    <source>
        <dbReference type="ARBA" id="ARBA00004496"/>
    </source>
</evidence>
<evidence type="ECO:0000313" key="13">
    <source>
        <dbReference type="EMBL" id="KEZ75710.1"/>
    </source>
</evidence>
<dbReference type="RefSeq" id="WP_037341747.1">
    <property type="nucleotide sequence ID" value="NZ_APNK01000061.1"/>
</dbReference>
<evidence type="ECO:0000256" key="4">
    <source>
        <dbReference type="ARBA" id="ARBA00011245"/>
    </source>
</evidence>
<dbReference type="CDD" id="cd09019">
    <property type="entry name" value="galactose_mutarotase_like"/>
    <property type="match status" value="1"/>
</dbReference>
<name>A0A084IG76_SALHC</name>
<dbReference type="Pfam" id="PF01263">
    <property type="entry name" value="Aldose_epim"/>
    <property type="match status" value="1"/>
</dbReference>
<feature type="active site" description="Proton donor" evidence="10">
    <location>
        <position position="189"/>
    </location>
</feature>
<dbReference type="EMBL" id="APNK01000061">
    <property type="protein sequence ID" value="KEZ75710.1"/>
    <property type="molecule type" value="Genomic_DNA"/>
</dbReference>
<dbReference type="OrthoDB" id="9779408at2"/>
<dbReference type="GO" id="GO:0033499">
    <property type="term" value="P:galactose catabolic process via UDP-galactose, Leloir pathway"/>
    <property type="evidence" value="ECO:0007669"/>
    <property type="project" value="TreeGrafter"/>
</dbReference>
<dbReference type="Gene3D" id="2.70.98.10">
    <property type="match status" value="1"/>
</dbReference>
<organism evidence="13 14">
    <name type="scientific">Salinisphaera hydrothermalis (strain C41B8)</name>
    <dbReference type="NCBI Taxonomy" id="1304275"/>
    <lineage>
        <taxon>Bacteria</taxon>
        <taxon>Pseudomonadati</taxon>
        <taxon>Pseudomonadota</taxon>
        <taxon>Gammaproteobacteria</taxon>
        <taxon>Salinisphaerales</taxon>
        <taxon>Salinisphaeraceae</taxon>
        <taxon>Salinisphaera</taxon>
    </lineage>
</organism>
<dbReference type="SUPFAM" id="SSF74650">
    <property type="entry name" value="Galactose mutarotase-like"/>
    <property type="match status" value="1"/>
</dbReference>
<evidence type="ECO:0000313" key="14">
    <source>
        <dbReference type="Proteomes" id="UP000028302"/>
    </source>
</evidence>
<keyword evidence="5" id="KW-0963">Cytoplasm</keyword>
<dbReference type="AlphaFoldDB" id="A0A084IG76"/>
<evidence type="ECO:0000256" key="10">
    <source>
        <dbReference type="PIRSR" id="PIRSR005096-1"/>
    </source>
</evidence>